<dbReference type="PRINTS" id="PR00605">
    <property type="entry name" value="CYTCHROMECIC"/>
</dbReference>
<dbReference type="InterPro" id="IPR009056">
    <property type="entry name" value="Cyt_c-like_dom"/>
</dbReference>
<name>A0A7C1K3G2_THERO</name>
<keyword evidence="5" id="KW-0408">Iron</keyword>
<evidence type="ECO:0000313" key="7">
    <source>
        <dbReference type="EMBL" id="HEF65717.1"/>
    </source>
</evidence>
<dbReference type="AlphaFoldDB" id="A0A7C1K3G2"/>
<reference evidence="7" key="1">
    <citation type="journal article" date="2020" name="mSystems">
        <title>Genome- and Community-Level Interaction Insights into Carbon Utilization and Element Cycling Functions of Hydrothermarchaeota in Hydrothermal Sediment.</title>
        <authorList>
            <person name="Zhou Z."/>
            <person name="Liu Y."/>
            <person name="Xu W."/>
            <person name="Pan J."/>
            <person name="Luo Z.H."/>
            <person name="Li M."/>
        </authorList>
    </citation>
    <scope>NUCLEOTIDE SEQUENCE [LARGE SCALE GENOMIC DNA]</scope>
    <source>
        <strain evidence="7">SpSt-222</strain>
    </source>
</reference>
<keyword evidence="4" id="KW-0249">Electron transport</keyword>
<feature type="domain" description="Cytochrome c" evidence="6">
    <location>
        <begin position="198"/>
        <end position="271"/>
    </location>
</feature>
<protein>
    <submittedName>
        <fullName evidence="7">C-type cytochrome</fullName>
    </submittedName>
</protein>
<evidence type="ECO:0000256" key="1">
    <source>
        <dbReference type="ARBA" id="ARBA00022448"/>
    </source>
</evidence>
<dbReference type="PANTHER" id="PTHR35008:SF4">
    <property type="entry name" value="BLL4482 PROTEIN"/>
    <property type="match status" value="1"/>
</dbReference>
<dbReference type="Pfam" id="PF13442">
    <property type="entry name" value="Cytochrome_CBB3"/>
    <property type="match status" value="2"/>
</dbReference>
<dbReference type="GO" id="GO:0020037">
    <property type="term" value="F:heme binding"/>
    <property type="evidence" value="ECO:0007669"/>
    <property type="project" value="InterPro"/>
</dbReference>
<accession>A0A7C1K3G2</accession>
<gene>
    <name evidence="7" type="ORF">ENP47_08990</name>
</gene>
<feature type="domain" description="Cytochrome c" evidence="6">
    <location>
        <begin position="85"/>
        <end position="172"/>
    </location>
</feature>
<keyword evidence="1" id="KW-0813">Transport</keyword>
<organism evidence="7">
    <name type="scientific">Thermomicrobium roseum</name>
    <dbReference type="NCBI Taxonomy" id="500"/>
    <lineage>
        <taxon>Bacteria</taxon>
        <taxon>Pseudomonadati</taxon>
        <taxon>Thermomicrobiota</taxon>
        <taxon>Thermomicrobia</taxon>
        <taxon>Thermomicrobiales</taxon>
        <taxon>Thermomicrobiaceae</taxon>
        <taxon>Thermomicrobium</taxon>
    </lineage>
</organism>
<dbReference type="GO" id="GO:0009055">
    <property type="term" value="F:electron transfer activity"/>
    <property type="evidence" value="ECO:0007669"/>
    <property type="project" value="InterPro"/>
</dbReference>
<evidence type="ECO:0000256" key="4">
    <source>
        <dbReference type="ARBA" id="ARBA00022982"/>
    </source>
</evidence>
<evidence type="ECO:0000256" key="5">
    <source>
        <dbReference type="ARBA" id="ARBA00023004"/>
    </source>
</evidence>
<dbReference type="PROSITE" id="PS51007">
    <property type="entry name" value="CYTC"/>
    <property type="match status" value="2"/>
</dbReference>
<keyword evidence="2" id="KW-0349">Heme</keyword>
<comment type="caution">
    <text evidence="7">The sequence shown here is derived from an EMBL/GenBank/DDBJ whole genome shotgun (WGS) entry which is preliminary data.</text>
</comment>
<dbReference type="PANTHER" id="PTHR35008">
    <property type="entry name" value="BLL4482 PROTEIN-RELATED"/>
    <property type="match status" value="1"/>
</dbReference>
<dbReference type="GO" id="GO:0005506">
    <property type="term" value="F:iron ion binding"/>
    <property type="evidence" value="ECO:0007669"/>
    <property type="project" value="InterPro"/>
</dbReference>
<keyword evidence="3" id="KW-0479">Metal-binding</keyword>
<dbReference type="InterPro" id="IPR051459">
    <property type="entry name" value="Cytochrome_c-type_DH"/>
</dbReference>
<evidence type="ECO:0000259" key="6">
    <source>
        <dbReference type="PROSITE" id="PS51007"/>
    </source>
</evidence>
<dbReference type="Gene3D" id="1.10.760.10">
    <property type="entry name" value="Cytochrome c-like domain"/>
    <property type="match status" value="2"/>
</dbReference>
<dbReference type="InterPro" id="IPR036909">
    <property type="entry name" value="Cyt_c-like_dom_sf"/>
</dbReference>
<dbReference type="InterPro" id="IPR008168">
    <property type="entry name" value="Cyt_C_IC"/>
</dbReference>
<sequence>MAEQIETMTPRSQRIRVWLGRVLWLLAGSLLTLLLFVLSAWLWGPALLAHRTDWPFERQLGRTMIDRAAAQGAAQLTPPSSARPQALETGRIVYLGACSQCHGADADGKGWLGMLSYPPASALNDADTQARSDAELYWIIANGLSFTGMPGFRDRLSDEQIWAVVTYLRSLSPNTLAPVPVTPTPTTQELAGADSTQTGASRGAALYTALGCVNCHGAVGNAPGRLELRATDQRAVRAIREGTEEGMPAYSTDVLSEADLRALLQYIATFRTSRP</sequence>
<dbReference type="SUPFAM" id="SSF46626">
    <property type="entry name" value="Cytochrome c"/>
    <property type="match status" value="2"/>
</dbReference>
<evidence type="ECO:0000256" key="3">
    <source>
        <dbReference type="ARBA" id="ARBA00022723"/>
    </source>
</evidence>
<proteinExistence type="predicted"/>
<dbReference type="EMBL" id="DSJL01000011">
    <property type="protein sequence ID" value="HEF65717.1"/>
    <property type="molecule type" value="Genomic_DNA"/>
</dbReference>
<evidence type="ECO:0000256" key="2">
    <source>
        <dbReference type="ARBA" id="ARBA00022617"/>
    </source>
</evidence>